<proteinExistence type="predicted"/>
<gene>
    <name evidence="3" type="ORF">MEDL_6574</name>
</gene>
<dbReference type="GO" id="GO:0003676">
    <property type="term" value="F:nucleic acid binding"/>
    <property type="evidence" value="ECO:0007669"/>
    <property type="project" value="InterPro"/>
</dbReference>
<feature type="domain" description="Integrase catalytic" evidence="2">
    <location>
        <begin position="327"/>
        <end position="430"/>
    </location>
</feature>
<dbReference type="InterPro" id="IPR041588">
    <property type="entry name" value="Integrase_H2C2"/>
</dbReference>
<reference evidence="3" key="1">
    <citation type="submission" date="2021-03" db="EMBL/GenBank/DDBJ databases">
        <authorList>
            <person name="Bekaert M."/>
        </authorList>
    </citation>
    <scope>NUCLEOTIDE SEQUENCE</scope>
</reference>
<protein>
    <recommendedName>
        <fullName evidence="2">Integrase catalytic domain-containing protein</fullName>
    </recommendedName>
</protein>
<dbReference type="Pfam" id="PF00665">
    <property type="entry name" value="rve"/>
    <property type="match status" value="1"/>
</dbReference>
<dbReference type="InterPro" id="IPR001584">
    <property type="entry name" value="Integrase_cat-core"/>
</dbReference>
<comment type="caution">
    <text evidence="3">The sequence shown here is derived from an EMBL/GenBank/DDBJ whole genome shotgun (WGS) entry which is preliminary data.</text>
</comment>
<evidence type="ECO:0000256" key="1">
    <source>
        <dbReference type="SAM" id="Coils"/>
    </source>
</evidence>
<dbReference type="SUPFAM" id="SSF53098">
    <property type="entry name" value="Ribonuclease H-like"/>
    <property type="match status" value="1"/>
</dbReference>
<dbReference type="PANTHER" id="PTHR37984:SF15">
    <property type="entry name" value="INTEGRASE CATALYTIC DOMAIN-CONTAINING PROTEIN"/>
    <property type="match status" value="1"/>
</dbReference>
<accession>A0A8S3QBP4</accession>
<dbReference type="Pfam" id="PF17921">
    <property type="entry name" value="Integrase_H2C2"/>
    <property type="match status" value="1"/>
</dbReference>
<dbReference type="AlphaFoldDB" id="A0A8S3QBP4"/>
<dbReference type="Gene3D" id="3.30.160.60">
    <property type="entry name" value="Classic Zinc Finger"/>
    <property type="match status" value="1"/>
</dbReference>
<dbReference type="GO" id="GO:0015074">
    <property type="term" value="P:DNA integration"/>
    <property type="evidence" value="ECO:0007669"/>
    <property type="project" value="InterPro"/>
</dbReference>
<dbReference type="InterPro" id="IPR012337">
    <property type="entry name" value="RNaseH-like_sf"/>
</dbReference>
<dbReference type="InterPro" id="IPR036397">
    <property type="entry name" value="RNaseH_sf"/>
</dbReference>
<dbReference type="EMBL" id="CAJPWZ010000359">
    <property type="protein sequence ID" value="CAG2191356.1"/>
    <property type="molecule type" value="Genomic_DNA"/>
</dbReference>
<name>A0A8S3QBP4_MYTED</name>
<evidence type="ECO:0000313" key="3">
    <source>
        <dbReference type="EMBL" id="CAG2191356.1"/>
    </source>
</evidence>
<dbReference type="PROSITE" id="PS50994">
    <property type="entry name" value="INTEGRASE"/>
    <property type="match status" value="1"/>
</dbReference>
<dbReference type="FunFam" id="1.10.340.70:FF:000001">
    <property type="entry name" value="Retrovirus-related Pol polyprotein from transposon gypsy-like Protein"/>
    <property type="match status" value="1"/>
</dbReference>
<dbReference type="PANTHER" id="PTHR37984">
    <property type="entry name" value="PROTEIN CBG26694"/>
    <property type="match status" value="1"/>
</dbReference>
<feature type="coiled-coil region" evidence="1">
    <location>
        <begin position="570"/>
        <end position="651"/>
    </location>
</feature>
<dbReference type="OrthoDB" id="10326672at2759"/>
<keyword evidence="4" id="KW-1185">Reference proteome</keyword>
<dbReference type="Proteomes" id="UP000683360">
    <property type="component" value="Unassembled WGS sequence"/>
</dbReference>
<organism evidence="3 4">
    <name type="scientific">Mytilus edulis</name>
    <name type="common">Blue mussel</name>
    <dbReference type="NCBI Taxonomy" id="6550"/>
    <lineage>
        <taxon>Eukaryota</taxon>
        <taxon>Metazoa</taxon>
        <taxon>Spiralia</taxon>
        <taxon>Lophotrochozoa</taxon>
        <taxon>Mollusca</taxon>
        <taxon>Bivalvia</taxon>
        <taxon>Autobranchia</taxon>
        <taxon>Pteriomorphia</taxon>
        <taxon>Mytilida</taxon>
        <taxon>Mytiloidea</taxon>
        <taxon>Mytilidae</taxon>
        <taxon>Mytilinae</taxon>
        <taxon>Mytilus</taxon>
    </lineage>
</organism>
<evidence type="ECO:0000313" key="4">
    <source>
        <dbReference type="Proteomes" id="UP000683360"/>
    </source>
</evidence>
<keyword evidence="1" id="KW-0175">Coiled coil</keyword>
<dbReference type="InterPro" id="IPR050951">
    <property type="entry name" value="Retrovirus_Pol_polyprotein"/>
</dbReference>
<dbReference type="Gene3D" id="1.10.340.70">
    <property type="match status" value="1"/>
</dbReference>
<dbReference type="Gene3D" id="3.30.420.10">
    <property type="entry name" value="Ribonuclease H-like superfamily/Ribonuclease H"/>
    <property type="match status" value="1"/>
</dbReference>
<evidence type="ECO:0000259" key="2">
    <source>
        <dbReference type="PROSITE" id="PS50994"/>
    </source>
</evidence>
<sequence>MIYKAVHLTGDVYSFDADSLSPGDLFSCSNDSKNYDGLDFTEICDNPENGLCDLRNKVLVYERDVDVLNKDYTCGAYQFSKQFGKIWIFKTINCSQKISFICDGGLKHQNADALSRQEHDVPVCTHSTNSSEDTCKACEQINEQWKSFKTEVDDVKELNYKVTVRAVVTRSQEQPDWLAKYSVKEMQAFQKEDQDLKYLHQWKKEGKIPERELCASLSPATRRYWLNWENIELIDGIVYQKWINAKSKLNHLQLIVPQILKKDILVMSHNTPYSGHMGVKKTIEKMKTVFTWYKMSQDITEHIQNCTICNKIKGTGKKPKAPLMDYRVGYPLDRIGIDIIGPLTLTKKKNKFILVIGDYFTRWMEAYPIPHQHADLVAQKLVMEFIARFGIPLELHTDQGKNFESDLFKSVCNLLQINKTRTTAYHPMSDVIGTKVWQCRLCNFEHINKKGAVQHFMFRHTPNNQIPYLCNICNFKALTEGKWRNHANAMAGKPLREDSVVHTFQKSANPYNVKIGSDIFIKTTPLITPSTLKSEIKEKFEEEFIPDYDEEITISEEEVAIMEVEVDVHVDERDEQIEELKNKIKEMEEEHREDNRSIEETHKKEIKELEERHKFECLRFGNFIQRLEKRKEELKKELKSAEKKLENENICTKKIPIKRKLYYR</sequence>